<feature type="transmembrane region" description="Helical" evidence="6">
    <location>
        <begin position="223"/>
        <end position="242"/>
    </location>
</feature>
<feature type="transmembrane region" description="Helical" evidence="6">
    <location>
        <begin position="248"/>
        <end position="269"/>
    </location>
</feature>
<evidence type="ECO:0000313" key="9">
    <source>
        <dbReference type="Proteomes" id="UP000019151"/>
    </source>
</evidence>
<organism evidence="8 9">
    <name type="scientific">Gemmatirosa kalamazoonensis</name>
    <dbReference type="NCBI Taxonomy" id="861299"/>
    <lineage>
        <taxon>Bacteria</taxon>
        <taxon>Pseudomonadati</taxon>
        <taxon>Gemmatimonadota</taxon>
        <taxon>Gemmatimonadia</taxon>
        <taxon>Gemmatimonadales</taxon>
        <taxon>Gemmatimonadaceae</taxon>
        <taxon>Gemmatirosa</taxon>
    </lineage>
</organism>
<reference evidence="8 9" key="1">
    <citation type="journal article" date="2014" name="Genome Announc.">
        <title>Genome Sequence and Methylome of Soil Bacterium Gemmatirosa kalamazoonensis KBS708T, a Member of the Rarely Cultivated Gemmatimonadetes Phylum.</title>
        <authorList>
            <person name="Debruyn J.M."/>
            <person name="Radosevich M."/>
            <person name="Wommack K.E."/>
            <person name="Polson S.W."/>
            <person name="Hauser L.J."/>
            <person name="Fawaz M.N."/>
            <person name="Korlach J."/>
            <person name="Tsai Y.C."/>
        </authorList>
    </citation>
    <scope>NUCLEOTIDE SEQUENCE [LARGE SCALE GENOMIC DNA]</scope>
    <source>
        <strain evidence="8 9">KBS708</strain>
    </source>
</reference>
<dbReference type="GO" id="GO:0016020">
    <property type="term" value="C:membrane"/>
    <property type="evidence" value="ECO:0007669"/>
    <property type="project" value="UniProtKB-SubCell"/>
</dbReference>
<dbReference type="Proteomes" id="UP000019151">
    <property type="component" value="Chromosome"/>
</dbReference>
<accession>W0RC55</accession>
<feature type="transmembrane region" description="Helical" evidence="6">
    <location>
        <begin position="98"/>
        <end position="115"/>
    </location>
</feature>
<feature type="domain" description="EamA" evidence="7">
    <location>
        <begin position="5"/>
        <end position="136"/>
    </location>
</feature>
<evidence type="ECO:0000256" key="1">
    <source>
        <dbReference type="ARBA" id="ARBA00004141"/>
    </source>
</evidence>
<dbReference type="eggNOG" id="COG0697">
    <property type="taxonomic scope" value="Bacteria"/>
</dbReference>
<keyword evidence="4 6" id="KW-1133">Transmembrane helix</keyword>
<dbReference type="InterPro" id="IPR000620">
    <property type="entry name" value="EamA_dom"/>
</dbReference>
<evidence type="ECO:0000259" key="7">
    <source>
        <dbReference type="Pfam" id="PF00892"/>
    </source>
</evidence>
<evidence type="ECO:0000313" key="8">
    <source>
        <dbReference type="EMBL" id="AHG87900.1"/>
    </source>
</evidence>
<keyword evidence="9" id="KW-1185">Reference proteome</keyword>
<protein>
    <recommendedName>
        <fullName evidence="7">EamA domain-containing protein</fullName>
    </recommendedName>
</protein>
<dbReference type="KEGG" id="gba:J421_0363"/>
<dbReference type="EMBL" id="CP007128">
    <property type="protein sequence ID" value="AHG87900.1"/>
    <property type="molecule type" value="Genomic_DNA"/>
</dbReference>
<evidence type="ECO:0000256" key="3">
    <source>
        <dbReference type="ARBA" id="ARBA00022692"/>
    </source>
</evidence>
<feature type="transmembrane region" description="Helical" evidence="6">
    <location>
        <begin position="158"/>
        <end position="178"/>
    </location>
</feature>
<feature type="transmembrane region" description="Helical" evidence="6">
    <location>
        <begin position="39"/>
        <end position="57"/>
    </location>
</feature>
<dbReference type="PANTHER" id="PTHR32322:SF2">
    <property type="entry name" value="EAMA DOMAIN-CONTAINING PROTEIN"/>
    <property type="match status" value="1"/>
</dbReference>
<comment type="subcellular location">
    <subcellularLocation>
        <location evidence="1">Membrane</location>
        <topology evidence="1">Multi-pass membrane protein</topology>
    </subcellularLocation>
</comment>
<evidence type="ECO:0000256" key="5">
    <source>
        <dbReference type="ARBA" id="ARBA00023136"/>
    </source>
</evidence>
<dbReference type="HOGENOM" id="CLU_939285_0_0_0"/>
<dbReference type="STRING" id="861299.J421_0363"/>
<name>W0RC55_9BACT</name>
<dbReference type="InterPro" id="IPR037185">
    <property type="entry name" value="EmrE-like"/>
</dbReference>
<evidence type="ECO:0000256" key="2">
    <source>
        <dbReference type="ARBA" id="ARBA00007362"/>
    </source>
</evidence>
<sequence>MRDVSWILLALLAALTSAATNLALKRALAHGGVVASTVWYRFVGGLLLGAIVLAMGARPHATPAYWRTVAEVLPPECVGVLCMVRAFREGELSEVQPIFGLLPLFVMAGGAVILREVPTPTAAFGVAVLAAGIYTVGLTAGGSILAPVRALARKSSSWYAVASTACFSITSVLHKIGIAEVGPLPWGTTLGVGSALSLAVLLPLAGRRRAGPVAVDAGRWTRLVLLAGLFFALQQVGLQLALRMQDAAYVVSISSTSVIFVSVLAVLVLGERQAAAHRIAGSVLVSAGAALIALGG</sequence>
<feature type="transmembrane region" description="Helical" evidence="6">
    <location>
        <begin position="184"/>
        <end position="202"/>
    </location>
</feature>
<dbReference type="SUPFAM" id="SSF103481">
    <property type="entry name" value="Multidrug resistance efflux transporter EmrE"/>
    <property type="match status" value="2"/>
</dbReference>
<dbReference type="AlphaFoldDB" id="W0RC55"/>
<feature type="domain" description="EamA" evidence="7">
    <location>
        <begin position="158"/>
        <end position="293"/>
    </location>
</feature>
<evidence type="ECO:0000256" key="4">
    <source>
        <dbReference type="ARBA" id="ARBA00022989"/>
    </source>
</evidence>
<dbReference type="InterPro" id="IPR050638">
    <property type="entry name" value="AA-Vitamin_Transporters"/>
</dbReference>
<feature type="transmembrane region" description="Helical" evidence="6">
    <location>
        <begin position="121"/>
        <end position="146"/>
    </location>
</feature>
<keyword evidence="3 6" id="KW-0812">Transmembrane</keyword>
<dbReference type="InParanoid" id="W0RC55"/>
<dbReference type="PANTHER" id="PTHR32322">
    <property type="entry name" value="INNER MEMBRANE TRANSPORTER"/>
    <property type="match status" value="1"/>
</dbReference>
<keyword evidence="5 6" id="KW-0472">Membrane</keyword>
<proteinExistence type="inferred from homology"/>
<dbReference type="Pfam" id="PF00892">
    <property type="entry name" value="EamA"/>
    <property type="match status" value="2"/>
</dbReference>
<evidence type="ECO:0000256" key="6">
    <source>
        <dbReference type="SAM" id="Phobius"/>
    </source>
</evidence>
<comment type="similarity">
    <text evidence="2">Belongs to the EamA transporter family.</text>
</comment>
<gene>
    <name evidence="8" type="ORF">J421_0363</name>
</gene>